<dbReference type="AlphaFoldDB" id="A0A560G116"/>
<evidence type="ECO:0000259" key="4">
    <source>
        <dbReference type="Pfam" id="PF07859"/>
    </source>
</evidence>
<feature type="chain" id="PRO_5022030486" evidence="3">
    <location>
        <begin position="29"/>
        <end position="364"/>
    </location>
</feature>
<dbReference type="RefSeq" id="WP_145616718.1">
    <property type="nucleotide sequence ID" value="NZ_VITO01000006.1"/>
</dbReference>
<feature type="domain" description="Alpha/beta hydrolase fold-3" evidence="4">
    <location>
        <begin position="137"/>
        <end position="338"/>
    </location>
</feature>
<dbReference type="InterPro" id="IPR013094">
    <property type="entry name" value="AB_hydrolase_3"/>
</dbReference>
<sequence>MTRTTSIHTIACAGLVAAALLFTGAAQAADTAPSPVGADGSVTLPLAPGSLVLPFSSYASPEARDWFKHYADVHAPPITDVPASRAFYDRMNTDRANRLRALYPVTVTDQTMGGVPTQVVTPAQGAAGGPAVADRVLINLHGGAFLWGAGAGGLVEAVPVAALSRIKVVTVDYRQGPEHRFPAASEDVAAVYKELLKTYKPRNIGIYGCSAGGILTAEAVAWFQTHGLPRPGAIGIFCAGVLDGGGDSQAWSALYGGQLPGPGLRLVDLPYFQGANAQDPLVLPGMSPEVLAKFPPTLLITGTRDFMMSDTLRSQDLLERAGARTELHVWDGMVHSFFSDPESPEARAAYDVMARFFTRELGRP</sequence>
<dbReference type="PANTHER" id="PTHR48081:SF30">
    <property type="entry name" value="ACETYL-HYDROLASE LIPR-RELATED"/>
    <property type="match status" value="1"/>
</dbReference>
<dbReference type="EMBL" id="VITO01000006">
    <property type="protein sequence ID" value="TWB27583.1"/>
    <property type="molecule type" value="Genomic_DNA"/>
</dbReference>
<protein>
    <submittedName>
        <fullName evidence="5">Acetyl esterase/lipase</fullName>
    </submittedName>
</protein>
<keyword evidence="3" id="KW-0732">Signal</keyword>
<dbReference type="Gene3D" id="3.40.50.1820">
    <property type="entry name" value="alpha/beta hydrolase"/>
    <property type="match status" value="1"/>
</dbReference>
<evidence type="ECO:0000313" key="5">
    <source>
        <dbReference type="EMBL" id="TWB27583.1"/>
    </source>
</evidence>
<evidence type="ECO:0000256" key="1">
    <source>
        <dbReference type="ARBA" id="ARBA00010515"/>
    </source>
</evidence>
<dbReference type="GO" id="GO:0004806">
    <property type="term" value="F:triacylglycerol lipase activity"/>
    <property type="evidence" value="ECO:0007669"/>
    <property type="project" value="TreeGrafter"/>
</dbReference>
<proteinExistence type="inferred from homology"/>
<keyword evidence="2" id="KW-0378">Hydrolase</keyword>
<feature type="signal peptide" evidence="3">
    <location>
        <begin position="1"/>
        <end position="28"/>
    </location>
</feature>
<dbReference type="InterPro" id="IPR029058">
    <property type="entry name" value="AB_hydrolase_fold"/>
</dbReference>
<comment type="similarity">
    <text evidence="1">Belongs to the 'GDXG' lipolytic enzyme family.</text>
</comment>
<dbReference type="PANTHER" id="PTHR48081">
    <property type="entry name" value="AB HYDROLASE SUPERFAMILY PROTEIN C4A8.06C"/>
    <property type="match status" value="1"/>
</dbReference>
<organism evidence="5 6">
    <name type="scientific">Nitrospirillum amazonense</name>
    <dbReference type="NCBI Taxonomy" id="28077"/>
    <lineage>
        <taxon>Bacteria</taxon>
        <taxon>Pseudomonadati</taxon>
        <taxon>Pseudomonadota</taxon>
        <taxon>Alphaproteobacteria</taxon>
        <taxon>Rhodospirillales</taxon>
        <taxon>Azospirillaceae</taxon>
        <taxon>Nitrospirillum</taxon>
    </lineage>
</organism>
<dbReference type="InterPro" id="IPR050300">
    <property type="entry name" value="GDXG_lipolytic_enzyme"/>
</dbReference>
<name>A0A560G116_9PROT</name>
<evidence type="ECO:0000256" key="3">
    <source>
        <dbReference type="SAM" id="SignalP"/>
    </source>
</evidence>
<comment type="caution">
    <text evidence="5">The sequence shown here is derived from an EMBL/GenBank/DDBJ whole genome shotgun (WGS) entry which is preliminary data.</text>
</comment>
<evidence type="ECO:0000313" key="6">
    <source>
        <dbReference type="Proteomes" id="UP000316545"/>
    </source>
</evidence>
<dbReference type="Pfam" id="PF07859">
    <property type="entry name" value="Abhydrolase_3"/>
    <property type="match status" value="1"/>
</dbReference>
<accession>A0A560G116</accession>
<keyword evidence="6" id="KW-1185">Reference proteome</keyword>
<dbReference type="Proteomes" id="UP000316545">
    <property type="component" value="Unassembled WGS sequence"/>
</dbReference>
<gene>
    <name evidence="5" type="ORF">FBZ88_10642</name>
</gene>
<reference evidence="5 6" key="1">
    <citation type="submission" date="2019-06" db="EMBL/GenBank/DDBJ databases">
        <title>Genomic Encyclopedia of Type Strains, Phase IV (KMG-V): Genome sequencing to study the core and pangenomes of soil and plant-associated prokaryotes.</title>
        <authorList>
            <person name="Whitman W."/>
        </authorList>
    </citation>
    <scope>NUCLEOTIDE SEQUENCE [LARGE SCALE GENOMIC DNA]</scope>
    <source>
        <strain evidence="5 6">BR 11865</strain>
    </source>
</reference>
<dbReference type="SUPFAM" id="SSF53474">
    <property type="entry name" value="alpha/beta-Hydrolases"/>
    <property type="match status" value="1"/>
</dbReference>
<evidence type="ECO:0000256" key="2">
    <source>
        <dbReference type="ARBA" id="ARBA00022801"/>
    </source>
</evidence>